<evidence type="ECO:0000313" key="2">
    <source>
        <dbReference type="EMBL" id="KAL0489065.1"/>
    </source>
</evidence>
<sequence>MFLKVVLLCLILVTAHGALDECQKELAFRITNIYETGTTRFKFDYCQWLDDGGGYDAGFISGNTASGAILAVVERWEKIKPEDDLVTLLPRLRQVVGTSDVQGLERLCDFWRAATKDSRFNRVQYDYATDGYYNPSQRHGAEIGLTMPLARAQLYDANIEQGDGDDEFSLGGMIKTTISQVGMPEKGRQSDWLAAFLNVRIAALHKKGYGNTDYRVKSYQWALQHGQQKMQGKTVQVLENGLQQVVNVTCTGDFSN</sequence>
<organism evidence="2 3">
    <name type="scientific">Acrasis kona</name>
    <dbReference type="NCBI Taxonomy" id="1008807"/>
    <lineage>
        <taxon>Eukaryota</taxon>
        <taxon>Discoba</taxon>
        <taxon>Heterolobosea</taxon>
        <taxon>Tetramitia</taxon>
        <taxon>Eutetramitia</taxon>
        <taxon>Acrasidae</taxon>
        <taxon>Acrasis</taxon>
    </lineage>
</organism>
<dbReference type="SUPFAM" id="SSF53955">
    <property type="entry name" value="Lysozyme-like"/>
    <property type="match status" value="1"/>
</dbReference>
<comment type="caution">
    <text evidence="2">The sequence shown here is derived from an EMBL/GenBank/DDBJ whole genome shotgun (WGS) entry which is preliminary data.</text>
</comment>
<name>A0AAW2ZHZ5_9EUKA</name>
<dbReference type="EMBL" id="JAOPGA020001510">
    <property type="protein sequence ID" value="KAL0489065.1"/>
    <property type="molecule type" value="Genomic_DNA"/>
</dbReference>
<dbReference type="Proteomes" id="UP001431209">
    <property type="component" value="Unassembled WGS sequence"/>
</dbReference>
<dbReference type="InterPro" id="IPR023346">
    <property type="entry name" value="Lysozyme-like_dom_sf"/>
</dbReference>
<dbReference type="Gene3D" id="3.30.386.10">
    <property type="entry name" value="Chitosanase, subunit A, domain 2"/>
    <property type="match status" value="1"/>
</dbReference>
<gene>
    <name evidence="2" type="ORF">AKO1_013836</name>
</gene>
<dbReference type="GO" id="GO:0005975">
    <property type="term" value="P:carbohydrate metabolic process"/>
    <property type="evidence" value="ECO:0007669"/>
    <property type="project" value="InterPro"/>
</dbReference>
<feature type="signal peptide" evidence="1">
    <location>
        <begin position="1"/>
        <end position="17"/>
    </location>
</feature>
<dbReference type="GO" id="GO:0016977">
    <property type="term" value="F:chitosanase activity"/>
    <property type="evidence" value="ECO:0007669"/>
    <property type="project" value="InterPro"/>
</dbReference>
<reference evidence="2 3" key="1">
    <citation type="submission" date="2024-03" db="EMBL/GenBank/DDBJ databases">
        <title>The Acrasis kona genome and developmental transcriptomes reveal deep origins of eukaryotic multicellular pathways.</title>
        <authorList>
            <person name="Sheikh S."/>
            <person name="Fu C.-J."/>
            <person name="Brown M.W."/>
            <person name="Baldauf S.L."/>
        </authorList>
    </citation>
    <scope>NUCLEOTIDE SEQUENCE [LARGE SCALE GENOMIC DNA]</scope>
    <source>
        <strain evidence="2 3">ATCC MYA-3509</strain>
    </source>
</reference>
<dbReference type="Gene3D" id="1.20.141.10">
    <property type="entry name" value="Chitosanase, subunit A, domain 1"/>
    <property type="match status" value="1"/>
</dbReference>
<accession>A0AAW2ZHZ5</accession>
<evidence type="ECO:0000256" key="1">
    <source>
        <dbReference type="SAM" id="SignalP"/>
    </source>
</evidence>
<keyword evidence="1" id="KW-0732">Signal</keyword>
<dbReference type="GO" id="GO:0005576">
    <property type="term" value="C:extracellular region"/>
    <property type="evidence" value="ECO:0007669"/>
    <property type="project" value="InterPro"/>
</dbReference>
<dbReference type="Pfam" id="PF01374">
    <property type="entry name" value="Glyco_hydro_46"/>
    <property type="match status" value="1"/>
</dbReference>
<dbReference type="AlphaFoldDB" id="A0AAW2ZHZ5"/>
<feature type="chain" id="PRO_5043710978" evidence="1">
    <location>
        <begin position="18"/>
        <end position="256"/>
    </location>
</feature>
<keyword evidence="3" id="KW-1185">Reference proteome</keyword>
<dbReference type="InterPro" id="IPR000400">
    <property type="entry name" value="Glyco_hydro_46"/>
</dbReference>
<dbReference type="InterPro" id="IPR023099">
    <property type="entry name" value="Glyco_hydro_46_N"/>
</dbReference>
<evidence type="ECO:0000313" key="3">
    <source>
        <dbReference type="Proteomes" id="UP001431209"/>
    </source>
</evidence>
<protein>
    <submittedName>
        <fullName evidence="2">Chitosanase</fullName>
    </submittedName>
</protein>
<proteinExistence type="predicted"/>